<feature type="domain" description="ApaG" evidence="1">
    <location>
        <begin position="3"/>
        <end position="128"/>
    </location>
</feature>
<dbReference type="AlphaFoldDB" id="I5BU39"/>
<evidence type="ECO:0000313" key="3">
    <source>
        <dbReference type="Proteomes" id="UP000005551"/>
    </source>
</evidence>
<reference evidence="2 3" key="1">
    <citation type="submission" date="2012-05" db="EMBL/GenBank/DDBJ databases">
        <title>Genome sequence of Nitritalea halalkaliphila LW7.</title>
        <authorList>
            <person name="Jangir P.K."/>
            <person name="Singh A."/>
            <person name="Shivaji S."/>
            <person name="Sharma R."/>
        </authorList>
    </citation>
    <scope>NUCLEOTIDE SEQUENCE [LARGE SCALE GENOMIC DNA]</scope>
    <source>
        <strain evidence="2 3">LW7</strain>
    </source>
</reference>
<dbReference type="PANTHER" id="PTHR14289">
    <property type="entry name" value="F-BOX ONLY PROTEIN 3"/>
    <property type="match status" value="1"/>
</dbReference>
<dbReference type="InterPro" id="IPR036767">
    <property type="entry name" value="ApaG_sf"/>
</dbReference>
<comment type="caution">
    <text evidence="2">The sequence shown here is derived from an EMBL/GenBank/DDBJ whole genome shotgun (WGS) entry which is preliminary data.</text>
</comment>
<dbReference type="EMBL" id="AJYA01000067">
    <property type="protein sequence ID" value="EIM73091.1"/>
    <property type="molecule type" value="Genomic_DNA"/>
</dbReference>
<dbReference type="GO" id="GO:0070987">
    <property type="term" value="P:error-free translesion synthesis"/>
    <property type="evidence" value="ECO:0007669"/>
    <property type="project" value="TreeGrafter"/>
</dbReference>
<proteinExistence type="predicted"/>
<dbReference type="STRING" id="1189621.A3SI_18487"/>
<dbReference type="RefSeq" id="WP_009057269.1">
    <property type="nucleotide sequence ID" value="NZ_AJYA01000067.1"/>
</dbReference>
<organism evidence="2 3">
    <name type="scientific">Nitritalea halalkaliphila LW7</name>
    <dbReference type="NCBI Taxonomy" id="1189621"/>
    <lineage>
        <taxon>Bacteria</taxon>
        <taxon>Pseudomonadati</taxon>
        <taxon>Bacteroidota</taxon>
        <taxon>Cytophagia</taxon>
        <taxon>Cytophagales</taxon>
        <taxon>Cyclobacteriaceae</taxon>
        <taxon>Nitritalea</taxon>
    </lineage>
</organism>
<dbReference type="NCBIfam" id="NF003967">
    <property type="entry name" value="PRK05461.1"/>
    <property type="match status" value="1"/>
</dbReference>
<protein>
    <submittedName>
        <fullName evidence="2">CO2+/MG2+ efflux protein ApaG</fullName>
    </submittedName>
</protein>
<evidence type="ECO:0000313" key="2">
    <source>
        <dbReference type="EMBL" id="EIM73091.1"/>
    </source>
</evidence>
<dbReference type="Pfam" id="PF04379">
    <property type="entry name" value="DUF525"/>
    <property type="match status" value="1"/>
</dbReference>
<dbReference type="OrthoDB" id="9795226at2"/>
<dbReference type="PROSITE" id="PS51087">
    <property type="entry name" value="APAG"/>
    <property type="match status" value="1"/>
</dbReference>
<name>I5BU39_9BACT</name>
<keyword evidence="3" id="KW-1185">Reference proteome</keyword>
<accession>I5BU39</accession>
<dbReference type="InterPro" id="IPR007474">
    <property type="entry name" value="ApaG_domain"/>
</dbReference>
<dbReference type="PATRIC" id="fig|1189621.3.peg.3836"/>
<dbReference type="Proteomes" id="UP000005551">
    <property type="component" value="Unassembled WGS sequence"/>
</dbReference>
<dbReference type="Gene3D" id="2.60.40.1470">
    <property type="entry name" value="ApaG domain"/>
    <property type="match status" value="1"/>
</dbReference>
<sequence>MVSAITEGIKVSVRVQYQRAHSSPWQQHYVFTYHVEIENNSPYTVQLLRRKWEIFDAADSKKIVEGEGVVGQQPTLEPGEKHAYVSGCNLKSGLGKMLGTYTMERIVDGQLFDVNIPEFQLLAEDLQN</sequence>
<dbReference type="SUPFAM" id="SSF110069">
    <property type="entry name" value="ApaG-like"/>
    <property type="match status" value="1"/>
</dbReference>
<evidence type="ECO:0000259" key="1">
    <source>
        <dbReference type="PROSITE" id="PS51087"/>
    </source>
</evidence>
<gene>
    <name evidence="2" type="primary">apaG</name>
    <name evidence="2" type="ORF">A3SI_18487</name>
</gene>
<dbReference type="PANTHER" id="PTHR14289:SF16">
    <property type="entry name" value="POLYMERASE DELTA-INTERACTING PROTEIN 2"/>
    <property type="match status" value="1"/>
</dbReference>